<keyword evidence="9" id="KW-1185">Reference proteome</keyword>
<dbReference type="Pfam" id="PF00847">
    <property type="entry name" value="AP2"/>
    <property type="match status" value="1"/>
</dbReference>
<accession>A0AAD8MJR3</accession>
<evidence type="ECO:0000259" key="7">
    <source>
        <dbReference type="PROSITE" id="PS51032"/>
    </source>
</evidence>
<protein>
    <submittedName>
        <fullName evidence="8">Ethylene-responsive transcription factor ERF091</fullName>
    </submittedName>
</protein>
<organism evidence="8 9">
    <name type="scientific">Heracleum sosnowskyi</name>
    <dbReference type="NCBI Taxonomy" id="360622"/>
    <lineage>
        <taxon>Eukaryota</taxon>
        <taxon>Viridiplantae</taxon>
        <taxon>Streptophyta</taxon>
        <taxon>Embryophyta</taxon>
        <taxon>Tracheophyta</taxon>
        <taxon>Spermatophyta</taxon>
        <taxon>Magnoliopsida</taxon>
        <taxon>eudicotyledons</taxon>
        <taxon>Gunneridae</taxon>
        <taxon>Pentapetalae</taxon>
        <taxon>asterids</taxon>
        <taxon>campanulids</taxon>
        <taxon>Apiales</taxon>
        <taxon>Apiaceae</taxon>
        <taxon>Apioideae</taxon>
        <taxon>apioid superclade</taxon>
        <taxon>Tordylieae</taxon>
        <taxon>Tordyliinae</taxon>
        <taxon>Heracleum</taxon>
    </lineage>
</organism>
<dbReference type="InterPro" id="IPR016177">
    <property type="entry name" value="DNA-bd_dom_sf"/>
</dbReference>
<gene>
    <name evidence="8" type="ORF">POM88_025389</name>
</gene>
<evidence type="ECO:0000256" key="4">
    <source>
        <dbReference type="ARBA" id="ARBA00023125"/>
    </source>
</evidence>
<evidence type="ECO:0000313" key="9">
    <source>
        <dbReference type="Proteomes" id="UP001237642"/>
    </source>
</evidence>
<evidence type="ECO:0000256" key="3">
    <source>
        <dbReference type="ARBA" id="ARBA00023015"/>
    </source>
</evidence>
<dbReference type="GO" id="GO:0003677">
    <property type="term" value="F:DNA binding"/>
    <property type="evidence" value="ECO:0007669"/>
    <property type="project" value="UniProtKB-KW"/>
</dbReference>
<dbReference type="EMBL" id="JAUIZM010000006">
    <property type="protein sequence ID" value="KAK1378645.1"/>
    <property type="molecule type" value="Genomic_DNA"/>
</dbReference>
<dbReference type="PROSITE" id="PS51032">
    <property type="entry name" value="AP2_ERF"/>
    <property type="match status" value="1"/>
</dbReference>
<dbReference type="InterPro" id="IPR044808">
    <property type="entry name" value="ERF_plant"/>
</dbReference>
<reference evidence="8" key="1">
    <citation type="submission" date="2023-02" db="EMBL/GenBank/DDBJ databases">
        <title>Genome of toxic invasive species Heracleum sosnowskyi carries increased number of genes despite the absence of recent whole-genome duplications.</title>
        <authorList>
            <person name="Schelkunov M."/>
            <person name="Shtratnikova V."/>
            <person name="Makarenko M."/>
            <person name="Klepikova A."/>
            <person name="Omelchenko D."/>
            <person name="Novikova G."/>
            <person name="Obukhova E."/>
            <person name="Bogdanov V."/>
            <person name="Penin A."/>
            <person name="Logacheva M."/>
        </authorList>
    </citation>
    <scope>NUCLEOTIDE SEQUENCE</scope>
    <source>
        <strain evidence="8">Hsosn_3</strain>
        <tissue evidence="8">Leaf</tissue>
    </source>
</reference>
<dbReference type="SMART" id="SM00380">
    <property type="entry name" value="AP2"/>
    <property type="match status" value="1"/>
</dbReference>
<dbReference type="InterPro" id="IPR036955">
    <property type="entry name" value="AP2/ERF_dom_sf"/>
</dbReference>
<dbReference type="InterPro" id="IPR001471">
    <property type="entry name" value="AP2/ERF_dom"/>
</dbReference>
<evidence type="ECO:0000256" key="1">
    <source>
        <dbReference type="ARBA" id="ARBA00004123"/>
    </source>
</evidence>
<dbReference type="AlphaFoldDB" id="A0AAD8MJR3"/>
<keyword evidence="4" id="KW-0238">DNA-binding</keyword>
<keyword evidence="5" id="KW-0804">Transcription</keyword>
<dbReference type="PANTHER" id="PTHR31190:SF494">
    <property type="entry name" value="OS09G0434500 PROTEIN"/>
    <property type="match status" value="1"/>
</dbReference>
<evidence type="ECO:0000256" key="6">
    <source>
        <dbReference type="ARBA" id="ARBA00023242"/>
    </source>
</evidence>
<evidence type="ECO:0000313" key="8">
    <source>
        <dbReference type="EMBL" id="KAK1378645.1"/>
    </source>
</evidence>
<sequence length="279" mass="32054">MAVKKDVISSSSEAILENVWANFIGKDHESEKEPQKEPDVFQLWNEMPTLDHNNSDGYINMFQRLPRLGGLMSMESESQETILNEYAALPLYFEDSLSTFNHDFESIMKNERLSRKLEHKPEKHYRGVRRRPWGKYAAEIRDSTRKGARVWLGTFKTAKEAALAYDKAALRIRGPKAHLNFPLEKLTQGSSTIALSESKFTCSFECSSQTHNFDGNSFGSNHILPEIPKEVRREEVHDDWGMAGKHETKKMESLKDDQFDILEFQDLGSDYLESLLSTL</sequence>
<dbReference type="CDD" id="cd00018">
    <property type="entry name" value="AP2"/>
    <property type="match status" value="1"/>
</dbReference>
<dbReference type="GO" id="GO:0009873">
    <property type="term" value="P:ethylene-activated signaling pathway"/>
    <property type="evidence" value="ECO:0007669"/>
    <property type="project" value="InterPro"/>
</dbReference>
<dbReference type="GO" id="GO:0003700">
    <property type="term" value="F:DNA-binding transcription factor activity"/>
    <property type="evidence" value="ECO:0007669"/>
    <property type="project" value="InterPro"/>
</dbReference>
<dbReference type="Proteomes" id="UP001237642">
    <property type="component" value="Unassembled WGS sequence"/>
</dbReference>
<keyword evidence="6" id="KW-0539">Nucleus</keyword>
<comment type="caution">
    <text evidence="8">The sequence shown here is derived from an EMBL/GenBank/DDBJ whole genome shotgun (WGS) entry which is preliminary data.</text>
</comment>
<dbReference type="Gene3D" id="3.30.730.10">
    <property type="entry name" value="AP2/ERF domain"/>
    <property type="match status" value="1"/>
</dbReference>
<dbReference type="FunFam" id="3.30.730.10:FF:000001">
    <property type="entry name" value="Ethylene-responsive transcription factor 2"/>
    <property type="match status" value="1"/>
</dbReference>
<dbReference type="PRINTS" id="PR00367">
    <property type="entry name" value="ETHRSPELEMNT"/>
</dbReference>
<comment type="subcellular location">
    <subcellularLocation>
        <location evidence="1">Nucleus</location>
    </subcellularLocation>
</comment>
<dbReference type="SUPFAM" id="SSF54171">
    <property type="entry name" value="DNA-binding domain"/>
    <property type="match status" value="1"/>
</dbReference>
<evidence type="ECO:0000256" key="2">
    <source>
        <dbReference type="ARBA" id="ARBA00022821"/>
    </source>
</evidence>
<keyword evidence="2" id="KW-0611">Plant defense</keyword>
<keyword evidence="3" id="KW-0805">Transcription regulation</keyword>
<proteinExistence type="predicted"/>
<evidence type="ECO:0000256" key="5">
    <source>
        <dbReference type="ARBA" id="ARBA00023163"/>
    </source>
</evidence>
<dbReference type="GO" id="GO:0006952">
    <property type="term" value="P:defense response"/>
    <property type="evidence" value="ECO:0007669"/>
    <property type="project" value="UniProtKB-KW"/>
</dbReference>
<reference evidence="8" key="2">
    <citation type="submission" date="2023-05" db="EMBL/GenBank/DDBJ databases">
        <authorList>
            <person name="Schelkunov M.I."/>
        </authorList>
    </citation>
    <scope>NUCLEOTIDE SEQUENCE</scope>
    <source>
        <strain evidence="8">Hsosn_3</strain>
        <tissue evidence="8">Leaf</tissue>
    </source>
</reference>
<dbReference type="GO" id="GO:0005634">
    <property type="term" value="C:nucleus"/>
    <property type="evidence" value="ECO:0007669"/>
    <property type="project" value="UniProtKB-SubCell"/>
</dbReference>
<dbReference type="PANTHER" id="PTHR31190">
    <property type="entry name" value="DNA-BINDING DOMAIN"/>
    <property type="match status" value="1"/>
</dbReference>
<feature type="domain" description="AP2/ERF" evidence="7">
    <location>
        <begin position="124"/>
        <end position="182"/>
    </location>
</feature>
<name>A0AAD8MJR3_9APIA</name>